<protein>
    <submittedName>
        <fullName evidence="1">Uncharacterized protein</fullName>
    </submittedName>
</protein>
<keyword evidence="2" id="KW-1185">Reference proteome</keyword>
<proteinExistence type="predicted"/>
<reference evidence="1 2" key="1">
    <citation type="submission" date="2024-04" db="EMBL/GenBank/DDBJ databases">
        <authorList>
            <person name="Waldvogel A.-M."/>
            <person name="Schoenle A."/>
        </authorList>
    </citation>
    <scope>NUCLEOTIDE SEQUENCE [LARGE SCALE GENOMIC DNA]</scope>
</reference>
<gene>
    <name evidence="1" type="ORF">KC01_LOCUS1155</name>
</gene>
<evidence type="ECO:0000313" key="1">
    <source>
        <dbReference type="EMBL" id="CAL1568565.1"/>
    </source>
</evidence>
<evidence type="ECO:0000313" key="2">
    <source>
        <dbReference type="Proteomes" id="UP001497482"/>
    </source>
</evidence>
<sequence>MKMIPPGWTWCSVGLSGRRHGLKRGWCAERGTLLSLLGRARSFALCKVTLLPGTLPLTLAATKRQQTPQKTTVRQNIADNNVIPVKAWKCK</sequence>
<dbReference type="EMBL" id="OZ035823">
    <property type="protein sequence ID" value="CAL1568565.1"/>
    <property type="molecule type" value="Genomic_DNA"/>
</dbReference>
<organism evidence="1 2">
    <name type="scientific">Knipowitschia caucasica</name>
    <name type="common">Caucasian dwarf goby</name>
    <name type="synonym">Pomatoschistus caucasicus</name>
    <dbReference type="NCBI Taxonomy" id="637954"/>
    <lineage>
        <taxon>Eukaryota</taxon>
        <taxon>Metazoa</taxon>
        <taxon>Chordata</taxon>
        <taxon>Craniata</taxon>
        <taxon>Vertebrata</taxon>
        <taxon>Euteleostomi</taxon>
        <taxon>Actinopterygii</taxon>
        <taxon>Neopterygii</taxon>
        <taxon>Teleostei</taxon>
        <taxon>Neoteleostei</taxon>
        <taxon>Acanthomorphata</taxon>
        <taxon>Gobiaria</taxon>
        <taxon>Gobiiformes</taxon>
        <taxon>Gobioidei</taxon>
        <taxon>Gobiidae</taxon>
        <taxon>Gobiinae</taxon>
        <taxon>Knipowitschia</taxon>
    </lineage>
</organism>
<dbReference type="Proteomes" id="UP001497482">
    <property type="component" value="Chromosome 1"/>
</dbReference>
<name>A0AAV2IU77_KNICA</name>
<dbReference type="AlphaFoldDB" id="A0AAV2IU77"/>
<accession>A0AAV2IU77</accession>